<gene>
    <name evidence="3" type="ORF">GMRT_14677</name>
</gene>
<dbReference type="EMBL" id="VDLU01000005">
    <property type="protein sequence ID" value="TNJ26408.1"/>
    <property type="molecule type" value="Genomic_DNA"/>
</dbReference>
<dbReference type="Pfam" id="PF00266">
    <property type="entry name" value="Aminotran_5"/>
    <property type="match status" value="2"/>
</dbReference>
<feature type="transmembrane region" description="Helical" evidence="1">
    <location>
        <begin position="16"/>
        <end position="38"/>
    </location>
</feature>
<sequence length="577" mass="64818">MLSGRGRQEEMRRFELQWVLFGSSLLVGLALLLVLWWGPREYTVGKVFKAKETIESRKWREQYPGYGYNGTIYQLRAQEFPYLEGDRVYLDYAGMGVYQHSQLRAALKDLEENFRCNIHSASACSRKAEEAVDAVRDQILSFFNAPRGTYTVIFTSGTTAGLRLAADSFPWSEGSHFLYAKHNHNSVLGMRRLAMERGATFNTLPFELYKTDLESTLRRSCNTSYLQLAQRDEDGNVRLPTARDLVFNKKWNEASAQKKLYHLVAFPAEDNFAGIKYNLDLIHAFQSGDFGEQFLPESQRNAGGCSPDDQMWHVLLDAAGFVPKNPLDLNRYPASFVVMSFYKMFGYPTGLGALLVRNDLAPLMRKVFFAGGSVVMAGCDSDYCKLKPQYHERFEDGTLDIAGITSLKVGFETLEGLGMTNIQQHVWAVVRRAYEGLSRLKHSNGSPLVKIYGEHAANNPKIQGGTLAFNLLSPSGSYIGYSDFSKLAARHGFMLRAGCNCNPGACHNYIGIPESMIIQASEKRTSCGDEMDQVDGIPLGANRLSFGYASTIEDVDRFVEFVELFYRDRGTETILLD</sequence>
<evidence type="ECO:0000313" key="4">
    <source>
        <dbReference type="Proteomes" id="UP000315496"/>
    </source>
</evidence>
<evidence type="ECO:0000259" key="2">
    <source>
        <dbReference type="Pfam" id="PF00266"/>
    </source>
</evidence>
<dbReference type="PANTHER" id="PTHR14237">
    <property type="entry name" value="MOLYBDOPTERIN COFACTOR SULFURASE MOSC"/>
    <property type="match status" value="1"/>
</dbReference>
<accession>A0A4Z1SRY8</accession>
<protein>
    <submittedName>
        <fullName evidence="3">Molybdenum cofactor sulfurase</fullName>
    </submittedName>
</protein>
<keyword evidence="4" id="KW-1185">Reference proteome</keyword>
<dbReference type="Proteomes" id="UP000315496">
    <property type="component" value="Chromosome 5"/>
</dbReference>
<keyword evidence="1" id="KW-0812">Transmembrane</keyword>
<name>A0A4Z1SRY8_GIAMU</name>
<feature type="domain" description="Aminotransferase class V" evidence="2">
    <location>
        <begin position="314"/>
        <end position="558"/>
    </location>
</feature>
<feature type="domain" description="Aminotransferase class V" evidence="2">
    <location>
        <begin position="88"/>
        <end position="207"/>
    </location>
</feature>
<dbReference type="VEuPathDB" id="GiardiaDB:GMRT_14677"/>
<evidence type="ECO:0000256" key="1">
    <source>
        <dbReference type="SAM" id="Phobius"/>
    </source>
</evidence>
<dbReference type="AlphaFoldDB" id="A0A4Z1SRY8"/>
<dbReference type="InterPro" id="IPR015421">
    <property type="entry name" value="PyrdxlP-dep_Trfase_major"/>
</dbReference>
<dbReference type="SUPFAM" id="SSF53383">
    <property type="entry name" value="PLP-dependent transferases"/>
    <property type="match status" value="1"/>
</dbReference>
<dbReference type="Gene3D" id="3.40.640.10">
    <property type="entry name" value="Type I PLP-dependent aspartate aminotransferase-like (Major domain)"/>
    <property type="match status" value="1"/>
</dbReference>
<evidence type="ECO:0000313" key="3">
    <source>
        <dbReference type="EMBL" id="TNJ26408.1"/>
    </source>
</evidence>
<dbReference type="InterPro" id="IPR000192">
    <property type="entry name" value="Aminotrans_V_dom"/>
</dbReference>
<dbReference type="InterPro" id="IPR015424">
    <property type="entry name" value="PyrdxlP-dep_Trfase"/>
</dbReference>
<dbReference type="PANTHER" id="PTHR14237:SF80">
    <property type="entry name" value="MOLYBDENUM COFACTOR SULFURASE"/>
    <property type="match status" value="1"/>
</dbReference>
<organism evidence="3 4">
    <name type="scientific">Giardia muris</name>
    <dbReference type="NCBI Taxonomy" id="5742"/>
    <lineage>
        <taxon>Eukaryota</taxon>
        <taxon>Metamonada</taxon>
        <taxon>Diplomonadida</taxon>
        <taxon>Hexamitidae</taxon>
        <taxon>Giardiinae</taxon>
        <taxon>Giardia</taxon>
    </lineage>
</organism>
<dbReference type="InterPro" id="IPR015422">
    <property type="entry name" value="PyrdxlP-dep_Trfase_small"/>
</dbReference>
<reference evidence="3 4" key="1">
    <citation type="submission" date="2019-05" db="EMBL/GenBank/DDBJ databases">
        <title>The compact genome of Giardia muris reveals important steps in the evolution of intestinal protozoan parasites.</title>
        <authorList>
            <person name="Xu F."/>
            <person name="Jimenez-Gonzalez A."/>
            <person name="Einarsson E."/>
            <person name="Astvaldsson A."/>
            <person name="Peirasmaki D."/>
            <person name="Eckmann L."/>
            <person name="Andersson J.O."/>
            <person name="Svard S.G."/>
            <person name="Jerlstrom-Hultqvist J."/>
        </authorList>
    </citation>
    <scope>NUCLEOTIDE SEQUENCE [LARGE SCALE GENOMIC DNA]</scope>
    <source>
        <strain evidence="3 4">Roberts-Thomson</strain>
    </source>
</reference>
<keyword evidence="1" id="KW-0472">Membrane</keyword>
<dbReference type="OrthoDB" id="10264306at2759"/>
<comment type="caution">
    <text evidence="3">The sequence shown here is derived from an EMBL/GenBank/DDBJ whole genome shotgun (WGS) entry which is preliminary data.</text>
</comment>
<keyword evidence="1" id="KW-1133">Transmembrane helix</keyword>
<dbReference type="Gene3D" id="3.90.1150.10">
    <property type="entry name" value="Aspartate Aminotransferase, domain 1"/>
    <property type="match status" value="1"/>
</dbReference>
<proteinExistence type="predicted"/>